<dbReference type="InterPro" id="IPR038717">
    <property type="entry name" value="Tc1-like_DDE_dom"/>
</dbReference>
<keyword evidence="3" id="KW-1185">Reference proteome</keyword>
<sequence>MEKRLKGGNNRAKLADEQKELLWDIRICNLFFERHQIRIGRSTDARCFKLLLYIKNPPVNSRKAQDGICHELSENSSDRQIFFFIDETGFLVNMICLYGRELTGIRATRIVLAWRYRKYYVACTISCELMVNFKINERAYNAECFLEYLLEIFEIFRAREISETYLVMDNVPFHKTEFFQNTMRSFNHIPIYLPPHSPFLNHIENLLSKW</sequence>
<evidence type="ECO:0000259" key="1">
    <source>
        <dbReference type="Pfam" id="PF13358"/>
    </source>
</evidence>
<reference evidence="2 3" key="1">
    <citation type="journal article" date="2014" name="Genome Biol. Evol.">
        <title>The genome of the myxosporean Thelohanellus kitauei shows adaptations to nutrient acquisition within its fish host.</title>
        <authorList>
            <person name="Yang Y."/>
            <person name="Xiong J."/>
            <person name="Zhou Z."/>
            <person name="Huo F."/>
            <person name="Miao W."/>
            <person name="Ran C."/>
            <person name="Liu Y."/>
            <person name="Zhang J."/>
            <person name="Feng J."/>
            <person name="Wang M."/>
            <person name="Wang M."/>
            <person name="Wang L."/>
            <person name="Yao B."/>
        </authorList>
    </citation>
    <scope>NUCLEOTIDE SEQUENCE [LARGE SCALE GENOMIC DNA]</scope>
    <source>
        <strain evidence="2">Wuqing</strain>
    </source>
</reference>
<name>A0A0C2J1H3_THEKT</name>
<dbReference type="EMBL" id="JWZT01001671">
    <property type="protein sequence ID" value="KII71674.1"/>
    <property type="molecule type" value="Genomic_DNA"/>
</dbReference>
<dbReference type="Gene3D" id="3.30.420.10">
    <property type="entry name" value="Ribonuclease H-like superfamily/Ribonuclease H"/>
    <property type="match status" value="1"/>
</dbReference>
<gene>
    <name evidence="2" type="ORF">RF11_11476</name>
</gene>
<dbReference type="InterPro" id="IPR036397">
    <property type="entry name" value="RNaseH_sf"/>
</dbReference>
<comment type="caution">
    <text evidence="2">The sequence shown here is derived from an EMBL/GenBank/DDBJ whole genome shotgun (WGS) entry which is preliminary data.</text>
</comment>
<evidence type="ECO:0000313" key="2">
    <source>
        <dbReference type="EMBL" id="KII71674.1"/>
    </source>
</evidence>
<dbReference type="Proteomes" id="UP000031668">
    <property type="component" value="Unassembled WGS sequence"/>
</dbReference>
<dbReference type="Pfam" id="PF13358">
    <property type="entry name" value="DDE_3"/>
    <property type="match status" value="1"/>
</dbReference>
<feature type="domain" description="Tc1-like transposase DDE" evidence="1">
    <location>
        <begin position="83"/>
        <end position="209"/>
    </location>
</feature>
<organism evidence="2 3">
    <name type="scientific">Thelohanellus kitauei</name>
    <name type="common">Myxosporean</name>
    <dbReference type="NCBI Taxonomy" id="669202"/>
    <lineage>
        <taxon>Eukaryota</taxon>
        <taxon>Metazoa</taxon>
        <taxon>Cnidaria</taxon>
        <taxon>Myxozoa</taxon>
        <taxon>Myxosporea</taxon>
        <taxon>Bivalvulida</taxon>
        <taxon>Platysporina</taxon>
        <taxon>Myxobolidae</taxon>
        <taxon>Thelohanellus</taxon>
    </lineage>
</organism>
<accession>A0A0C2J1H3</accession>
<dbReference type="GO" id="GO:0003676">
    <property type="term" value="F:nucleic acid binding"/>
    <property type="evidence" value="ECO:0007669"/>
    <property type="project" value="InterPro"/>
</dbReference>
<dbReference type="AlphaFoldDB" id="A0A0C2J1H3"/>
<protein>
    <recommendedName>
        <fullName evidence="1">Tc1-like transposase DDE domain-containing protein</fullName>
    </recommendedName>
</protein>
<evidence type="ECO:0000313" key="3">
    <source>
        <dbReference type="Proteomes" id="UP000031668"/>
    </source>
</evidence>
<proteinExistence type="predicted"/>
<dbReference type="OrthoDB" id="126031at2759"/>